<keyword evidence="3" id="KW-1185">Reference proteome</keyword>
<keyword evidence="1" id="KW-0812">Transmembrane</keyword>
<evidence type="ECO:0000313" key="2">
    <source>
        <dbReference type="EMBL" id="KAJ7339991.1"/>
    </source>
</evidence>
<feature type="transmembrane region" description="Helical" evidence="1">
    <location>
        <begin position="137"/>
        <end position="155"/>
    </location>
</feature>
<sequence length="280" mass="31301">FPITEAQILGNYCETLAYGMYLVTCCFCAQSLFWIQVGGVQRLRQSGEIRWFLVSVFWFIFVVNTFDNVIGLVHNLGAFVKYKGSGGAEKELTNTHDWINIARSFAQAANMIVGDSVLIYRCFVVYNRRWPVIAPSFILYLTGIAMAIKLVQVVITTPAGNGAITSNSKAIGPWWSAFFVIIVAQNVLTTPLLVWRIWRVEHQNAMFRGTAASFTPVQQPRLRKVIRVVAESGLAYTTLLLMTFVLSVCNSNALYPISDVTLQAAGITFNVIIIRSTPRR</sequence>
<name>A0AAD6ZUF3_9AGAR</name>
<accession>A0AAD6ZUF3</accession>
<feature type="transmembrane region" description="Helical" evidence="1">
    <location>
        <begin position="228"/>
        <end position="247"/>
    </location>
</feature>
<gene>
    <name evidence="2" type="ORF">DFH08DRAFT_625314</name>
</gene>
<dbReference type="AlphaFoldDB" id="A0AAD6ZUF3"/>
<dbReference type="EMBL" id="JARIHO010000027">
    <property type="protein sequence ID" value="KAJ7339991.1"/>
    <property type="molecule type" value="Genomic_DNA"/>
</dbReference>
<organism evidence="2 3">
    <name type="scientific">Mycena albidolilacea</name>
    <dbReference type="NCBI Taxonomy" id="1033008"/>
    <lineage>
        <taxon>Eukaryota</taxon>
        <taxon>Fungi</taxon>
        <taxon>Dikarya</taxon>
        <taxon>Basidiomycota</taxon>
        <taxon>Agaricomycotina</taxon>
        <taxon>Agaricomycetes</taxon>
        <taxon>Agaricomycetidae</taxon>
        <taxon>Agaricales</taxon>
        <taxon>Marasmiineae</taxon>
        <taxon>Mycenaceae</taxon>
        <taxon>Mycena</taxon>
    </lineage>
</organism>
<keyword evidence="1" id="KW-0472">Membrane</keyword>
<comment type="caution">
    <text evidence="2">The sequence shown here is derived from an EMBL/GenBank/DDBJ whole genome shotgun (WGS) entry which is preliminary data.</text>
</comment>
<feature type="transmembrane region" description="Helical" evidence="1">
    <location>
        <begin position="175"/>
        <end position="198"/>
    </location>
</feature>
<feature type="transmembrane region" description="Helical" evidence="1">
    <location>
        <begin position="105"/>
        <end position="125"/>
    </location>
</feature>
<feature type="transmembrane region" description="Helical" evidence="1">
    <location>
        <begin position="253"/>
        <end position="274"/>
    </location>
</feature>
<evidence type="ECO:0000256" key="1">
    <source>
        <dbReference type="SAM" id="Phobius"/>
    </source>
</evidence>
<feature type="transmembrane region" description="Helical" evidence="1">
    <location>
        <begin position="18"/>
        <end position="37"/>
    </location>
</feature>
<feature type="transmembrane region" description="Helical" evidence="1">
    <location>
        <begin position="49"/>
        <end position="66"/>
    </location>
</feature>
<evidence type="ECO:0000313" key="3">
    <source>
        <dbReference type="Proteomes" id="UP001218218"/>
    </source>
</evidence>
<keyword evidence="1" id="KW-1133">Transmembrane helix</keyword>
<protein>
    <submittedName>
        <fullName evidence="2">Uncharacterized protein</fullName>
    </submittedName>
</protein>
<reference evidence="2" key="1">
    <citation type="submission" date="2023-03" db="EMBL/GenBank/DDBJ databases">
        <title>Massive genome expansion in bonnet fungi (Mycena s.s.) driven by repeated elements and novel gene families across ecological guilds.</title>
        <authorList>
            <consortium name="Lawrence Berkeley National Laboratory"/>
            <person name="Harder C.B."/>
            <person name="Miyauchi S."/>
            <person name="Viragh M."/>
            <person name="Kuo A."/>
            <person name="Thoen E."/>
            <person name="Andreopoulos B."/>
            <person name="Lu D."/>
            <person name="Skrede I."/>
            <person name="Drula E."/>
            <person name="Henrissat B."/>
            <person name="Morin E."/>
            <person name="Kohler A."/>
            <person name="Barry K."/>
            <person name="LaButti K."/>
            <person name="Morin E."/>
            <person name="Salamov A."/>
            <person name="Lipzen A."/>
            <person name="Mereny Z."/>
            <person name="Hegedus B."/>
            <person name="Baldrian P."/>
            <person name="Stursova M."/>
            <person name="Weitz H."/>
            <person name="Taylor A."/>
            <person name="Grigoriev I.V."/>
            <person name="Nagy L.G."/>
            <person name="Martin F."/>
            <person name="Kauserud H."/>
        </authorList>
    </citation>
    <scope>NUCLEOTIDE SEQUENCE</scope>
    <source>
        <strain evidence="2">CBHHK002</strain>
    </source>
</reference>
<feature type="non-terminal residue" evidence="2">
    <location>
        <position position="280"/>
    </location>
</feature>
<dbReference type="Proteomes" id="UP001218218">
    <property type="component" value="Unassembled WGS sequence"/>
</dbReference>
<feature type="non-terminal residue" evidence="2">
    <location>
        <position position="1"/>
    </location>
</feature>
<proteinExistence type="predicted"/>